<feature type="domain" description="Glutamyl/glutaminyl-tRNA synthetase class Ib catalytic" evidence="7">
    <location>
        <begin position="229"/>
        <end position="343"/>
    </location>
</feature>
<dbReference type="Gene3D" id="3.40.50.620">
    <property type="entry name" value="HUPs"/>
    <property type="match status" value="1"/>
</dbReference>
<dbReference type="InterPro" id="IPR000924">
    <property type="entry name" value="Glu/Gln-tRNA-synth"/>
</dbReference>
<dbReference type="GO" id="GO:0005829">
    <property type="term" value="C:cytosol"/>
    <property type="evidence" value="ECO:0007669"/>
    <property type="project" value="TreeGrafter"/>
</dbReference>
<dbReference type="AlphaFoldDB" id="A0A9K3GN66"/>
<dbReference type="GO" id="GO:0005524">
    <property type="term" value="F:ATP binding"/>
    <property type="evidence" value="ECO:0007669"/>
    <property type="project" value="UniProtKB-KW"/>
</dbReference>
<dbReference type="InterPro" id="IPR020058">
    <property type="entry name" value="Glu/Gln-tRNA-synth_Ib_cat-dom"/>
</dbReference>
<evidence type="ECO:0000256" key="4">
    <source>
        <dbReference type="ARBA" id="ARBA00022917"/>
    </source>
</evidence>
<dbReference type="Gene3D" id="3.90.800.10">
    <property type="entry name" value="Glutamyl-tRNA Synthetase, Domain 3"/>
    <property type="match status" value="1"/>
</dbReference>
<evidence type="ECO:0000256" key="6">
    <source>
        <dbReference type="RuleBase" id="RU363037"/>
    </source>
</evidence>
<name>A0A9K3GN66_9EUKA</name>
<dbReference type="Pfam" id="PF00749">
    <property type="entry name" value="tRNA-synt_1c"/>
    <property type="match status" value="1"/>
</dbReference>
<dbReference type="GO" id="GO:0006424">
    <property type="term" value="P:glutamyl-tRNA aminoacylation"/>
    <property type="evidence" value="ECO:0007669"/>
    <property type="project" value="TreeGrafter"/>
</dbReference>
<dbReference type="PANTHER" id="PTHR43097:SF5">
    <property type="entry name" value="GLUTAMATE--TRNA LIGASE"/>
    <property type="match status" value="1"/>
</dbReference>
<protein>
    <submittedName>
        <fullName evidence="8">Glutamyl/glutaminyl-tRNA synthetase</fullName>
    </submittedName>
</protein>
<keyword evidence="4 6" id="KW-0648">Protein biosynthesis</keyword>
<reference evidence="8 9" key="1">
    <citation type="journal article" date="2018" name="PLoS ONE">
        <title>The draft genome of Kipferlia bialata reveals reductive genome evolution in fornicate parasites.</title>
        <authorList>
            <person name="Tanifuji G."/>
            <person name="Takabayashi S."/>
            <person name="Kume K."/>
            <person name="Takagi M."/>
            <person name="Nakayama T."/>
            <person name="Kamikawa R."/>
            <person name="Inagaki Y."/>
            <person name="Hashimoto T."/>
        </authorList>
    </citation>
    <scope>NUCLEOTIDE SEQUENCE [LARGE SCALE GENOMIC DNA]</scope>
    <source>
        <strain evidence="8">NY0173</strain>
    </source>
</reference>
<dbReference type="PRINTS" id="PR00987">
    <property type="entry name" value="TRNASYNTHGLU"/>
</dbReference>
<dbReference type="SUPFAM" id="SSF52374">
    <property type="entry name" value="Nucleotidylyl transferase"/>
    <property type="match status" value="1"/>
</dbReference>
<dbReference type="InterPro" id="IPR036282">
    <property type="entry name" value="Glutathione-S-Trfase_C_sf"/>
</dbReference>
<proteinExistence type="inferred from homology"/>
<keyword evidence="1 6" id="KW-0436">Ligase</keyword>
<evidence type="ECO:0000313" key="8">
    <source>
        <dbReference type="EMBL" id="GIQ88888.1"/>
    </source>
</evidence>
<evidence type="ECO:0000256" key="1">
    <source>
        <dbReference type="ARBA" id="ARBA00022598"/>
    </source>
</evidence>
<keyword evidence="3 6" id="KW-0067">ATP-binding</keyword>
<evidence type="ECO:0000259" key="7">
    <source>
        <dbReference type="Pfam" id="PF00749"/>
    </source>
</evidence>
<dbReference type="PANTHER" id="PTHR43097">
    <property type="entry name" value="GLUTAMINE-TRNA LIGASE"/>
    <property type="match status" value="1"/>
</dbReference>
<dbReference type="EMBL" id="BDIP01004487">
    <property type="protein sequence ID" value="GIQ88888.1"/>
    <property type="molecule type" value="Genomic_DNA"/>
</dbReference>
<keyword evidence="9" id="KW-1185">Reference proteome</keyword>
<evidence type="ECO:0000256" key="2">
    <source>
        <dbReference type="ARBA" id="ARBA00022741"/>
    </source>
</evidence>
<dbReference type="SUPFAM" id="SSF47616">
    <property type="entry name" value="GST C-terminal domain-like"/>
    <property type="match status" value="1"/>
</dbReference>
<keyword evidence="2 6" id="KW-0547">Nucleotide-binding</keyword>
<gene>
    <name evidence="8" type="ORF">KIPB_011238</name>
</gene>
<evidence type="ECO:0000256" key="3">
    <source>
        <dbReference type="ARBA" id="ARBA00022840"/>
    </source>
</evidence>
<keyword evidence="5 6" id="KW-0030">Aminoacyl-tRNA synthetase</keyword>
<comment type="caution">
    <text evidence="8">The sequence shown here is derived from an EMBL/GenBank/DDBJ whole genome shotgun (WGS) entry which is preliminary data.</text>
</comment>
<organism evidence="8 9">
    <name type="scientific">Kipferlia bialata</name>
    <dbReference type="NCBI Taxonomy" id="797122"/>
    <lineage>
        <taxon>Eukaryota</taxon>
        <taxon>Metamonada</taxon>
        <taxon>Carpediemonas-like organisms</taxon>
        <taxon>Kipferlia</taxon>
    </lineage>
</organism>
<dbReference type="GO" id="GO:0004818">
    <property type="term" value="F:glutamate-tRNA ligase activity"/>
    <property type="evidence" value="ECO:0007669"/>
    <property type="project" value="TreeGrafter"/>
</dbReference>
<comment type="similarity">
    <text evidence="6">Belongs to the class-I aminoacyl-tRNA synthetase family.</text>
</comment>
<sequence>MAKKKQTPSPVLRFCGSHVPHAVVLAGSFKAKKMSFEIVDEDILPQLIELNGDVIVGQMAIVSHFFGNVTPADMMWYEFCSSRIMPLTRGDFPSPHVPNIAVSLRPVNQELALRQCLNGASLSASDFLLYGALVSIGSFTKICRRNLNPHLFRWFDYMAGLPCARAAAGSLKGAVASFEKQKVAAQVAAAKAASDKAAAKGKGKQTSKKEAGDNEALTGATLEGAVMGQVCTRFPPEPSGYLHIGHVKACLLNHFYATKYQGKMHFRLDDTNPAKESPEFVDNIKRDMLTLGVDWQSFSHTSDHFALIQGKAEALIKEGKAFVDDTDVETMREQRLARVESSKRYR</sequence>
<dbReference type="InterPro" id="IPR050132">
    <property type="entry name" value="Gln/Glu-tRNA_Ligase"/>
</dbReference>
<evidence type="ECO:0000313" key="9">
    <source>
        <dbReference type="Proteomes" id="UP000265618"/>
    </source>
</evidence>
<dbReference type="InterPro" id="IPR014729">
    <property type="entry name" value="Rossmann-like_a/b/a_fold"/>
</dbReference>
<accession>A0A9K3GN66</accession>
<dbReference type="GO" id="GO:0017102">
    <property type="term" value="C:methionyl glutamyl tRNA synthetase complex"/>
    <property type="evidence" value="ECO:0007669"/>
    <property type="project" value="TreeGrafter"/>
</dbReference>
<dbReference type="OrthoDB" id="10250478at2759"/>
<evidence type="ECO:0000256" key="5">
    <source>
        <dbReference type="ARBA" id="ARBA00023146"/>
    </source>
</evidence>
<dbReference type="Gene3D" id="1.20.1050.130">
    <property type="match status" value="1"/>
</dbReference>
<dbReference type="Proteomes" id="UP000265618">
    <property type="component" value="Unassembled WGS sequence"/>
</dbReference>